<proteinExistence type="predicted"/>
<evidence type="ECO:0000313" key="3">
    <source>
        <dbReference type="Proteomes" id="UP001183414"/>
    </source>
</evidence>
<feature type="region of interest" description="Disordered" evidence="1">
    <location>
        <begin position="1"/>
        <end position="63"/>
    </location>
</feature>
<keyword evidence="3" id="KW-1185">Reference proteome</keyword>
<dbReference type="Proteomes" id="UP001183414">
    <property type="component" value="Unassembled WGS sequence"/>
</dbReference>
<evidence type="ECO:0000313" key="2">
    <source>
        <dbReference type="EMBL" id="MDT0377580.1"/>
    </source>
</evidence>
<organism evidence="2 3">
    <name type="scientific">Streptomyces hazeniae</name>
    <dbReference type="NCBI Taxonomy" id="3075538"/>
    <lineage>
        <taxon>Bacteria</taxon>
        <taxon>Bacillati</taxon>
        <taxon>Actinomycetota</taxon>
        <taxon>Actinomycetes</taxon>
        <taxon>Kitasatosporales</taxon>
        <taxon>Streptomycetaceae</taxon>
        <taxon>Streptomyces</taxon>
    </lineage>
</organism>
<dbReference type="SUPFAM" id="SSF55154">
    <property type="entry name" value="CYTH-like phosphatases"/>
    <property type="match status" value="1"/>
</dbReference>
<comment type="caution">
    <text evidence="2">The sequence shown here is derived from an EMBL/GenBank/DDBJ whole genome shotgun (WGS) entry which is preliminary data.</text>
</comment>
<accession>A0ABU2NKQ8</accession>
<protein>
    <submittedName>
        <fullName evidence="2">Uncharacterized protein</fullName>
    </submittedName>
</protein>
<dbReference type="InterPro" id="IPR033469">
    <property type="entry name" value="CYTH-like_dom_sf"/>
</dbReference>
<name>A0ABU2NKQ8_9ACTN</name>
<reference evidence="3" key="1">
    <citation type="submission" date="2023-07" db="EMBL/GenBank/DDBJ databases">
        <title>30 novel species of actinomycetes from the DSMZ collection.</title>
        <authorList>
            <person name="Nouioui I."/>
        </authorList>
    </citation>
    <scope>NUCLEOTIDE SEQUENCE [LARGE SCALE GENOMIC DNA]</scope>
    <source>
        <strain evidence="3">DSM 42041</strain>
    </source>
</reference>
<dbReference type="EMBL" id="JAVREQ010000001">
    <property type="protein sequence ID" value="MDT0377580.1"/>
    <property type="molecule type" value="Genomic_DNA"/>
</dbReference>
<dbReference type="RefSeq" id="WP_311671534.1">
    <property type="nucleotide sequence ID" value="NZ_JAVREQ010000001.1"/>
</dbReference>
<gene>
    <name evidence="2" type="ORF">RM572_02170</name>
</gene>
<evidence type="ECO:0000256" key="1">
    <source>
        <dbReference type="SAM" id="MobiDB-lite"/>
    </source>
</evidence>
<feature type="compositionally biased region" description="Pro residues" evidence="1">
    <location>
        <begin position="43"/>
        <end position="63"/>
    </location>
</feature>
<sequence>MPEDGRLVADGMTLRRRTGGDDEGWHLKLPVGRHYATRSAHPSPTPRRAPSPGPSAPACGPRP</sequence>